<dbReference type="AlphaFoldDB" id="A0A7X6S3L4"/>
<evidence type="ECO:0000256" key="9">
    <source>
        <dbReference type="ARBA" id="ARBA00037922"/>
    </source>
</evidence>
<dbReference type="HAMAP" id="MF_00102">
    <property type="entry name" value="DapB"/>
    <property type="match status" value="1"/>
</dbReference>
<evidence type="ECO:0000256" key="3">
    <source>
        <dbReference type="ARBA" id="ARBA00022605"/>
    </source>
</evidence>
<keyword evidence="2 13" id="KW-0963">Cytoplasm</keyword>
<comment type="caution">
    <text evidence="13">Was originally thought to be a dihydrodipicolinate reductase (DHDPR), catalyzing the conversion of dihydrodipicolinate to tetrahydrodipicolinate. However, it was shown in E.coli that the substrate of the enzymatic reaction is not dihydrodipicolinate (DHDP) but in fact (2S,4S)-4-hydroxy-2,3,4,5-tetrahydrodipicolinic acid (HTPA), the product released by the DapA-catalyzed reaction.</text>
</comment>
<dbReference type="SUPFAM" id="SSF55347">
    <property type="entry name" value="Glyceraldehyde-3-phosphate dehydrogenase-like, C-terminal domain"/>
    <property type="match status" value="1"/>
</dbReference>
<proteinExistence type="inferred from homology"/>
<evidence type="ECO:0000256" key="7">
    <source>
        <dbReference type="ARBA" id="ARBA00023027"/>
    </source>
</evidence>
<comment type="caution">
    <text evidence="16">The sequence shown here is derived from an EMBL/GenBank/DDBJ whole genome shotgun (WGS) entry which is preliminary data.</text>
</comment>
<dbReference type="GO" id="GO:0050661">
    <property type="term" value="F:NADP binding"/>
    <property type="evidence" value="ECO:0007669"/>
    <property type="project" value="UniProtKB-UniRule"/>
</dbReference>
<evidence type="ECO:0000313" key="16">
    <source>
        <dbReference type="EMBL" id="NKZ24738.1"/>
    </source>
</evidence>
<dbReference type="GO" id="GO:0019877">
    <property type="term" value="P:diaminopimelate biosynthetic process"/>
    <property type="evidence" value="ECO:0007669"/>
    <property type="project" value="UniProtKB-UniRule"/>
</dbReference>
<comment type="catalytic activity">
    <reaction evidence="12 13">
        <text>(S)-2,3,4,5-tetrahydrodipicolinate + NAD(+) + H2O = (2S,4S)-4-hydroxy-2,3,4,5-tetrahydrodipicolinate + NADH + H(+)</text>
        <dbReference type="Rhea" id="RHEA:35323"/>
        <dbReference type="ChEBI" id="CHEBI:15377"/>
        <dbReference type="ChEBI" id="CHEBI:15378"/>
        <dbReference type="ChEBI" id="CHEBI:16845"/>
        <dbReference type="ChEBI" id="CHEBI:57540"/>
        <dbReference type="ChEBI" id="CHEBI:57945"/>
        <dbReference type="ChEBI" id="CHEBI:67139"/>
        <dbReference type="EC" id="1.17.1.8"/>
    </reaction>
</comment>
<evidence type="ECO:0000256" key="11">
    <source>
        <dbReference type="ARBA" id="ARBA00049080"/>
    </source>
</evidence>
<feature type="domain" description="Dihydrodipicolinate reductase C-terminal" evidence="15">
    <location>
        <begin position="120"/>
        <end position="230"/>
    </location>
</feature>
<comment type="subunit">
    <text evidence="13">Homotetramer.</text>
</comment>
<dbReference type="RefSeq" id="WP_168722532.1">
    <property type="nucleotide sequence ID" value="NZ_JAAXPN010000009.1"/>
</dbReference>
<keyword evidence="17" id="KW-1185">Reference proteome</keyword>
<evidence type="ECO:0000256" key="1">
    <source>
        <dbReference type="ARBA" id="ARBA00006642"/>
    </source>
</evidence>
<evidence type="ECO:0000256" key="10">
    <source>
        <dbReference type="ARBA" id="ARBA00038983"/>
    </source>
</evidence>
<feature type="binding site" evidence="13">
    <location>
        <begin position="8"/>
        <end position="13"/>
    </location>
    <ligand>
        <name>NAD(+)</name>
        <dbReference type="ChEBI" id="CHEBI:57540"/>
    </ligand>
</feature>
<keyword evidence="7 13" id="KW-0520">NAD</keyword>
<evidence type="ECO:0000256" key="6">
    <source>
        <dbReference type="ARBA" id="ARBA00023002"/>
    </source>
</evidence>
<evidence type="ECO:0000256" key="4">
    <source>
        <dbReference type="ARBA" id="ARBA00022857"/>
    </source>
</evidence>
<keyword evidence="5 13" id="KW-0220">Diaminopimelate biosynthesis</keyword>
<name>A0A7X6S3L4_9LACO</name>
<dbReference type="InterPro" id="IPR022664">
    <property type="entry name" value="DapB_N_CS"/>
</dbReference>
<comment type="caution">
    <text evidence="13">Lacks conserved residue(s) required for the propagation of feature annotation.</text>
</comment>
<feature type="active site" description="Proton donor" evidence="13">
    <location>
        <position position="147"/>
    </location>
</feature>
<dbReference type="GO" id="GO:0005829">
    <property type="term" value="C:cytosol"/>
    <property type="evidence" value="ECO:0007669"/>
    <property type="project" value="TreeGrafter"/>
</dbReference>
<evidence type="ECO:0000256" key="2">
    <source>
        <dbReference type="ARBA" id="ARBA00022490"/>
    </source>
</evidence>
<evidence type="ECO:0000256" key="8">
    <source>
        <dbReference type="ARBA" id="ARBA00023154"/>
    </source>
</evidence>
<sequence>MLRLIISGFNGKMGVEAVKMVIECSDFELVGGYAPHGKATDLAVPVFTDLATIPDHFADVWLDLSVPSAVFANAQAALQKGMRPLIGTTGLTSAQITELQALAQAQHLGGLIVPNFSVAAVLMIQLAQQAAQYLPDVEIIEMHNIKKVDAPSGTAKYTANKIKPDGIVPIHSVRLPGLVAHQEILFGGTGEMLTIRHDSFNRESFMPGVKLALQKISTLDQLVIGLENIL</sequence>
<dbReference type="InterPro" id="IPR022663">
    <property type="entry name" value="DapB_C"/>
</dbReference>
<dbReference type="Proteomes" id="UP000549765">
    <property type="component" value="Unassembled WGS sequence"/>
</dbReference>
<dbReference type="EMBL" id="JAAXPN010000009">
    <property type="protein sequence ID" value="NKZ24738.1"/>
    <property type="molecule type" value="Genomic_DNA"/>
</dbReference>
<evidence type="ECO:0000313" key="17">
    <source>
        <dbReference type="Proteomes" id="UP000549765"/>
    </source>
</evidence>
<evidence type="ECO:0000256" key="12">
    <source>
        <dbReference type="ARBA" id="ARBA00049396"/>
    </source>
</evidence>
<feature type="binding site" evidence="13">
    <location>
        <begin position="87"/>
        <end position="89"/>
    </location>
    <ligand>
        <name>NAD(+)</name>
        <dbReference type="ChEBI" id="CHEBI:57540"/>
    </ligand>
</feature>
<keyword evidence="3 13" id="KW-0028">Amino-acid biosynthesis</keyword>
<dbReference type="PANTHER" id="PTHR20836">
    <property type="entry name" value="DIHYDRODIPICOLINATE REDUCTASE"/>
    <property type="match status" value="1"/>
</dbReference>
<dbReference type="InterPro" id="IPR023940">
    <property type="entry name" value="DHDPR_bac"/>
</dbReference>
<protein>
    <recommendedName>
        <fullName evidence="10 13">4-hydroxy-tetrahydrodipicolinate reductase</fullName>
        <shortName evidence="13">HTPA reductase</shortName>
        <ecNumber evidence="10 13">1.17.1.8</ecNumber>
    </recommendedName>
</protein>
<dbReference type="CDD" id="cd02274">
    <property type="entry name" value="DHDPR_N"/>
    <property type="match status" value="1"/>
</dbReference>
<evidence type="ECO:0000259" key="14">
    <source>
        <dbReference type="Pfam" id="PF01113"/>
    </source>
</evidence>
<dbReference type="Pfam" id="PF01113">
    <property type="entry name" value="DapB_N"/>
    <property type="match status" value="1"/>
</dbReference>
<evidence type="ECO:0000256" key="13">
    <source>
        <dbReference type="HAMAP-Rule" id="MF_00102"/>
    </source>
</evidence>
<dbReference type="PIRSF" id="PIRSF000161">
    <property type="entry name" value="DHPR"/>
    <property type="match status" value="1"/>
</dbReference>
<feature type="active site" description="Proton donor/acceptor" evidence="13">
    <location>
        <position position="143"/>
    </location>
</feature>
<comment type="function">
    <text evidence="13">Catalyzes the conversion of 4-hydroxy-tetrahydrodipicolinate (HTPA) to tetrahydrodipicolinate.</text>
</comment>
<comment type="subcellular location">
    <subcellularLocation>
        <location evidence="13">Cytoplasm</location>
    </subcellularLocation>
</comment>
<dbReference type="GO" id="GO:0008839">
    <property type="term" value="F:4-hydroxy-tetrahydrodipicolinate reductase"/>
    <property type="evidence" value="ECO:0007669"/>
    <property type="project" value="UniProtKB-EC"/>
</dbReference>
<dbReference type="SUPFAM" id="SSF51735">
    <property type="entry name" value="NAD(P)-binding Rossmann-fold domains"/>
    <property type="match status" value="1"/>
</dbReference>
<dbReference type="FunFam" id="3.30.360.10:FF:000009">
    <property type="entry name" value="4-hydroxy-tetrahydrodipicolinate reductase"/>
    <property type="match status" value="2"/>
</dbReference>
<dbReference type="InterPro" id="IPR000846">
    <property type="entry name" value="DapB_N"/>
</dbReference>
<dbReference type="Gene3D" id="3.30.360.10">
    <property type="entry name" value="Dihydrodipicolinate Reductase, domain 2"/>
    <property type="match status" value="2"/>
</dbReference>
<organism evidence="16 17">
    <name type="scientific">Periweissella fabalis</name>
    <dbReference type="NCBI Taxonomy" id="1070421"/>
    <lineage>
        <taxon>Bacteria</taxon>
        <taxon>Bacillati</taxon>
        <taxon>Bacillota</taxon>
        <taxon>Bacilli</taxon>
        <taxon>Lactobacillales</taxon>
        <taxon>Lactobacillaceae</taxon>
        <taxon>Periweissella</taxon>
    </lineage>
</organism>
<feature type="binding site" evidence="13">
    <location>
        <begin position="153"/>
        <end position="154"/>
    </location>
    <ligand>
        <name>(S)-2,3,4,5-tetrahydrodipicolinate</name>
        <dbReference type="ChEBI" id="CHEBI:16845"/>
    </ligand>
</feature>
<dbReference type="InterPro" id="IPR036291">
    <property type="entry name" value="NAD(P)-bd_dom_sf"/>
</dbReference>
<dbReference type="GO" id="GO:0009089">
    <property type="term" value="P:lysine biosynthetic process via diaminopimelate"/>
    <property type="evidence" value="ECO:0007669"/>
    <property type="project" value="UniProtKB-UniRule"/>
</dbReference>
<gene>
    <name evidence="13" type="primary">dapB</name>
    <name evidence="16" type="ORF">HF964_08020</name>
</gene>
<accession>A0A7X6S3L4</accession>
<comment type="similarity">
    <text evidence="1 13">Belongs to the DapB family.</text>
</comment>
<dbReference type="GO" id="GO:0051287">
    <property type="term" value="F:NAD binding"/>
    <property type="evidence" value="ECO:0007669"/>
    <property type="project" value="UniProtKB-UniRule"/>
</dbReference>
<reference evidence="16 17" key="1">
    <citation type="submission" date="2020-04" db="EMBL/GenBank/DDBJ databases">
        <title>MicrobeNet Type strains.</title>
        <authorList>
            <person name="Nicholson A.C."/>
        </authorList>
    </citation>
    <scope>NUCLEOTIDE SEQUENCE [LARGE SCALE GENOMIC DNA]</scope>
    <source>
        <strain evidence="16 17">CCUG 61472</strain>
    </source>
</reference>
<dbReference type="PROSITE" id="PS01298">
    <property type="entry name" value="DAPB"/>
    <property type="match status" value="1"/>
</dbReference>
<keyword evidence="8 13" id="KW-0457">Lysine biosynthesis</keyword>
<dbReference type="Gene3D" id="3.40.50.720">
    <property type="entry name" value="NAD(P)-binding Rossmann-like Domain"/>
    <property type="match status" value="2"/>
</dbReference>
<evidence type="ECO:0000259" key="15">
    <source>
        <dbReference type="Pfam" id="PF05173"/>
    </source>
</evidence>
<dbReference type="PANTHER" id="PTHR20836:SF0">
    <property type="entry name" value="4-HYDROXY-TETRAHYDRODIPICOLINATE REDUCTASE 1, CHLOROPLASTIC-RELATED"/>
    <property type="match status" value="1"/>
</dbReference>
<evidence type="ECO:0000256" key="5">
    <source>
        <dbReference type="ARBA" id="ARBA00022915"/>
    </source>
</evidence>
<feature type="domain" description="Dihydrodipicolinate reductase N-terminal" evidence="14">
    <location>
        <begin position="3"/>
        <end position="116"/>
    </location>
</feature>
<comment type="catalytic activity">
    <reaction evidence="11 13">
        <text>(S)-2,3,4,5-tetrahydrodipicolinate + NADP(+) + H2O = (2S,4S)-4-hydroxy-2,3,4,5-tetrahydrodipicolinate + NADPH + H(+)</text>
        <dbReference type="Rhea" id="RHEA:35331"/>
        <dbReference type="ChEBI" id="CHEBI:15377"/>
        <dbReference type="ChEBI" id="CHEBI:15378"/>
        <dbReference type="ChEBI" id="CHEBI:16845"/>
        <dbReference type="ChEBI" id="CHEBI:57783"/>
        <dbReference type="ChEBI" id="CHEBI:58349"/>
        <dbReference type="ChEBI" id="CHEBI:67139"/>
        <dbReference type="EC" id="1.17.1.8"/>
    </reaction>
</comment>
<dbReference type="EC" id="1.17.1.8" evidence="10 13"/>
<keyword evidence="4 13" id="KW-0521">NADP</keyword>
<comment type="pathway">
    <text evidence="9 13">Amino-acid biosynthesis; L-lysine biosynthesis via DAP pathway; (S)-tetrahydrodipicolinate from L-aspartate: step 4/4.</text>
</comment>
<feature type="binding site" evidence="13">
    <location>
        <begin position="113"/>
        <end position="116"/>
    </location>
    <ligand>
        <name>NAD(+)</name>
        <dbReference type="ChEBI" id="CHEBI:57540"/>
    </ligand>
</feature>
<dbReference type="Pfam" id="PF05173">
    <property type="entry name" value="DapB_C"/>
    <property type="match status" value="1"/>
</dbReference>
<dbReference type="UniPathway" id="UPA00034">
    <property type="reaction ID" value="UER00018"/>
</dbReference>
<dbReference type="GO" id="GO:0016726">
    <property type="term" value="F:oxidoreductase activity, acting on CH or CH2 groups, NAD or NADP as acceptor"/>
    <property type="evidence" value="ECO:0007669"/>
    <property type="project" value="UniProtKB-UniRule"/>
</dbReference>
<keyword evidence="6 13" id="KW-0560">Oxidoreductase</keyword>